<dbReference type="RefSeq" id="XP_020049982.1">
    <property type="nucleotide sequence ID" value="XM_020191180.1"/>
</dbReference>
<feature type="region of interest" description="Disordered" evidence="12">
    <location>
        <begin position="398"/>
        <end position="419"/>
    </location>
</feature>
<sequence length="959" mass="111078">MSLRVPNDSRHINTHRRRTTTNFNDLDEELIMLARKPSLSNKKKNLNNILVPQIRLPNLNSIPPSPIFQFDNIDLNPKNDINNMNNETNHNNNINTNNNTNNNNTNDNTNDNININNNINNLKNVNFNNLNNKSQSSNSPSKLHINTNLDSSFDSNTSFISTSTNKKNTINPNNINNNINNNNNNNSLNLINSTIESPNSSINSAYTPNSYNSLLPRSKSHSRSKSISFHSRSKSLAINTSSNLDSLNNHSKLRNLKNPLKNNIINSDLNNDTAINNSINNNNITHNIINENADTDNDNDNGILDHNNNNNINNNSNKININIKTIDSISKNTRINSDANDLNINSKSINNSNLKNRIINSPITSYEEIQHLYSHCYPIHVISKHSILSLIKYSSDSSTNQNQNQNSNQNQNQNQNQSQNLNSNSVKVLSLFGLRNLCMMLFFITNIKSVFYYVLSINYFHLLSPIKLISHHLKYNTDIRCFLFIIFFLTPLSFFFSLLIEKLAFYLTKRKFNSLTRHSMDNNLQSNFPNTNSLLSINYLSSFTNLLHFLNSFNHFIFANYITSEYVWNPLVGVIIEITSIVLFFKLISYSLTNNDLRHLYFRSINPQKYNSYLIELEKERRQEPIIIDPSKLSEVYNKANNHKKDNQLNNNNLKNSHDINSSIPSNFLKDGLDFIDYHLQPNFYKTNFYPKNLSIKSTFFYMFVPTLVYQPVYPMNPLFDIHYCLNKIYEIIIISASIYLLSNRYYFPLMKDSILKIFSYSSIPSPSSNSSFSINHLDIIEKIIHLTDVSIVCWILVYFMVFHTFLNLVAEITKFGDREFYSQWWNSKSTQSYWKTWNKLFSNFFYRHISRPISISTINKRNWSKLKINLLIYIIGGILQEILIGVPTHTFLGIGFISVILQLPLSILTAPLENLERNFIGNFVFWIGFILGQPLIVMLYYVIWNIKYYGEEVINFQL</sequence>
<keyword evidence="5" id="KW-0808">Transferase</keyword>
<evidence type="ECO:0000256" key="8">
    <source>
        <dbReference type="ARBA" id="ARBA00022989"/>
    </source>
</evidence>
<evidence type="ECO:0000313" key="15">
    <source>
        <dbReference type="Proteomes" id="UP000095038"/>
    </source>
</evidence>
<dbReference type="Proteomes" id="UP000095038">
    <property type="component" value="Unassembled WGS sequence"/>
</dbReference>
<feature type="compositionally biased region" description="Polar residues" evidence="12">
    <location>
        <begin position="133"/>
        <end position="150"/>
    </location>
</feature>
<keyword evidence="9 13" id="KW-0472">Membrane</keyword>
<reference evidence="15" key="1">
    <citation type="submission" date="2016-05" db="EMBL/GenBank/DDBJ databases">
        <title>Comparative genomics of biotechnologically important yeasts.</title>
        <authorList>
            <consortium name="DOE Joint Genome Institute"/>
            <person name="Riley R."/>
            <person name="Haridas S."/>
            <person name="Wolfe K.H."/>
            <person name="Lopes M.R."/>
            <person name="Hittinger C.T."/>
            <person name="Goker M."/>
            <person name="Salamov A."/>
            <person name="Wisecaver J."/>
            <person name="Long T.M."/>
            <person name="Aerts A.L."/>
            <person name="Barry K."/>
            <person name="Choi C."/>
            <person name="Clum A."/>
            <person name="Coughlan A.Y."/>
            <person name="Deshpande S."/>
            <person name="Douglass A.P."/>
            <person name="Hanson S.J."/>
            <person name="Klenk H.-P."/>
            <person name="Labutti K."/>
            <person name="Lapidus A."/>
            <person name="Lindquist E."/>
            <person name="Lipzen A."/>
            <person name="Meier-Kolthoff J.P."/>
            <person name="Ohm R.A."/>
            <person name="Otillar R.P."/>
            <person name="Pangilinan J."/>
            <person name="Peng Y."/>
            <person name="Rokas A."/>
            <person name="Rosa C.A."/>
            <person name="Scheuner C."/>
            <person name="Sibirny A.A."/>
            <person name="Slot J.C."/>
            <person name="Stielow J.B."/>
            <person name="Sun H."/>
            <person name="Kurtzman C.P."/>
            <person name="Blackwell M."/>
            <person name="Grigoriev I.V."/>
            <person name="Jeffries T.W."/>
        </authorList>
    </citation>
    <scope>NUCLEOTIDE SEQUENCE [LARGE SCALE GENOMIC DNA]</scope>
    <source>
        <strain evidence="15">DSM 1968</strain>
    </source>
</reference>
<dbReference type="STRING" id="1344418.A0A1D2VQ43"/>
<dbReference type="GO" id="GO:0004144">
    <property type="term" value="F:diacylglycerol O-acyltransferase activity"/>
    <property type="evidence" value="ECO:0007669"/>
    <property type="project" value="UniProtKB-EC"/>
</dbReference>
<comment type="pathway">
    <text evidence="2">Lipid metabolism.</text>
</comment>
<dbReference type="EMBL" id="KV454475">
    <property type="protein sequence ID" value="ODV63675.1"/>
    <property type="molecule type" value="Genomic_DNA"/>
</dbReference>
<feature type="transmembrane region" description="Helical" evidence="13">
    <location>
        <begin position="893"/>
        <end position="912"/>
    </location>
</feature>
<accession>A0A1D2VQ43</accession>
<feature type="transmembrane region" description="Helical" evidence="13">
    <location>
        <begin position="924"/>
        <end position="944"/>
    </location>
</feature>
<keyword evidence="10" id="KW-0012">Acyltransferase</keyword>
<proteinExistence type="inferred from homology"/>
<dbReference type="EC" id="2.3.1.20" evidence="4"/>
<dbReference type="GO" id="GO:0005789">
    <property type="term" value="C:endoplasmic reticulum membrane"/>
    <property type="evidence" value="ECO:0007669"/>
    <property type="project" value="UniProtKB-SubCell"/>
</dbReference>
<evidence type="ECO:0000256" key="12">
    <source>
        <dbReference type="SAM" id="MobiDB-lite"/>
    </source>
</evidence>
<keyword evidence="7" id="KW-0256">Endoplasmic reticulum</keyword>
<evidence type="ECO:0000256" key="10">
    <source>
        <dbReference type="ARBA" id="ARBA00023315"/>
    </source>
</evidence>
<dbReference type="PANTHER" id="PTHR10408:SF7">
    <property type="entry name" value="DIACYLGLYCEROL O-ACYLTRANSFERASE 1"/>
    <property type="match status" value="1"/>
</dbReference>
<evidence type="ECO:0000256" key="3">
    <source>
        <dbReference type="ARBA" id="ARBA00009010"/>
    </source>
</evidence>
<name>A0A1D2VQ43_9ASCO</name>
<keyword evidence="8 13" id="KW-1133">Transmembrane helix</keyword>
<feature type="transmembrane region" description="Helical" evidence="13">
    <location>
        <begin position="869"/>
        <end position="887"/>
    </location>
</feature>
<dbReference type="AlphaFoldDB" id="A0A1D2VQ43"/>
<gene>
    <name evidence="14" type="ORF">ASCRUDRAFT_5626</name>
</gene>
<feature type="region of interest" description="Disordered" evidence="12">
    <location>
        <begin position="82"/>
        <end position="111"/>
    </location>
</feature>
<keyword evidence="6 13" id="KW-0812">Transmembrane</keyword>
<dbReference type="Pfam" id="PF03062">
    <property type="entry name" value="MBOAT"/>
    <property type="match status" value="1"/>
</dbReference>
<feature type="transmembrane region" description="Helical" evidence="13">
    <location>
        <begin position="729"/>
        <end position="748"/>
    </location>
</feature>
<dbReference type="PANTHER" id="PTHR10408">
    <property type="entry name" value="STEROL O-ACYLTRANSFERASE"/>
    <property type="match status" value="1"/>
</dbReference>
<comment type="function">
    <text evidence="11">Sterol O-acyltransferase that catalyzes the formation of stery esters.</text>
</comment>
<evidence type="ECO:0000256" key="7">
    <source>
        <dbReference type="ARBA" id="ARBA00022824"/>
    </source>
</evidence>
<dbReference type="GO" id="GO:0019432">
    <property type="term" value="P:triglyceride biosynthetic process"/>
    <property type="evidence" value="ECO:0007669"/>
    <property type="project" value="TreeGrafter"/>
</dbReference>
<dbReference type="InterPro" id="IPR014371">
    <property type="entry name" value="Oat_ACAT_DAG_ARE"/>
</dbReference>
<dbReference type="OrthoDB" id="10039049at2759"/>
<keyword evidence="15" id="KW-1185">Reference proteome</keyword>
<comment type="similarity">
    <text evidence="3">Belongs to the membrane-bound acyltransferase family. Sterol o-acyltransferase subfamily.</text>
</comment>
<dbReference type="InParanoid" id="A0A1D2VQ43"/>
<evidence type="ECO:0000313" key="14">
    <source>
        <dbReference type="EMBL" id="ODV63675.1"/>
    </source>
</evidence>
<feature type="transmembrane region" description="Helical" evidence="13">
    <location>
        <begin position="790"/>
        <end position="811"/>
    </location>
</feature>
<dbReference type="InterPro" id="IPR004299">
    <property type="entry name" value="MBOAT_fam"/>
</dbReference>
<evidence type="ECO:0000256" key="6">
    <source>
        <dbReference type="ARBA" id="ARBA00022692"/>
    </source>
</evidence>
<evidence type="ECO:0000256" key="9">
    <source>
        <dbReference type="ARBA" id="ARBA00023136"/>
    </source>
</evidence>
<dbReference type="GeneID" id="30964816"/>
<evidence type="ECO:0000256" key="11">
    <source>
        <dbReference type="ARBA" id="ARBA00023568"/>
    </source>
</evidence>
<feature type="region of interest" description="Disordered" evidence="12">
    <location>
        <begin position="131"/>
        <end position="150"/>
    </location>
</feature>
<protein>
    <recommendedName>
        <fullName evidence="4">diacylglycerol O-acyltransferase</fullName>
        <ecNumber evidence="4">2.3.1.20</ecNumber>
    </recommendedName>
</protein>
<organism evidence="14 15">
    <name type="scientific">Ascoidea rubescens DSM 1968</name>
    <dbReference type="NCBI Taxonomy" id="1344418"/>
    <lineage>
        <taxon>Eukaryota</taxon>
        <taxon>Fungi</taxon>
        <taxon>Dikarya</taxon>
        <taxon>Ascomycota</taxon>
        <taxon>Saccharomycotina</taxon>
        <taxon>Saccharomycetes</taxon>
        <taxon>Ascoideaceae</taxon>
        <taxon>Ascoidea</taxon>
    </lineage>
</organism>
<evidence type="ECO:0000256" key="5">
    <source>
        <dbReference type="ARBA" id="ARBA00022679"/>
    </source>
</evidence>
<feature type="transmembrane region" description="Helical" evidence="13">
    <location>
        <begin position="481"/>
        <end position="500"/>
    </location>
</feature>
<evidence type="ECO:0000256" key="4">
    <source>
        <dbReference type="ARBA" id="ARBA00013244"/>
    </source>
</evidence>
<evidence type="ECO:0000256" key="13">
    <source>
        <dbReference type="SAM" id="Phobius"/>
    </source>
</evidence>
<evidence type="ECO:0000256" key="1">
    <source>
        <dbReference type="ARBA" id="ARBA00004477"/>
    </source>
</evidence>
<feature type="transmembrane region" description="Helical" evidence="13">
    <location>
        <begin position="566"/>
        <end position="588"/>
    </location>
</feature>
<comment type="subcellular location">
    <subcellularLocation>
        <location evidence="1">Endoplasmic reticulum membrane</location>
        <topology evidence="1">Multi-pass membrane protein</topology>
    </subcellularLocation>
</comment>
<evidence type="ECO:0000256" key="2">
    <source>
        <dbReference type="ARBA" id="ARBA00005189"/>
    </source>
</evidence>